<dbReference type="Gene3D" id="2.40.50.120">
    <property type="match status" value="1"/>
</dbReference>
<dbReference type="eggNOG" id="COG2819">
    <property type="taxonomic scope" value="Bacteria"/>
</dbReference>
<evidence type="ECO:0000313" key="5">
    <source>
        <dbReference type="Proteomes" id="UP000005631"/>
    </source>
</evidence>
<dbReference type="InterPro" id="IPR008993">
    <property type="entry name" value="TIMP-like_OB-fold"/>
</dbReference>
<evidence type="ECO:0000256" key="1">
    <source>
        <dbReference type="ARBA" id="ARBA00005622"/>
    </source>
</evidence>
<comment type="similarity">
    <text evidence="1">Belongs to the esterase D family.</text>
</comment>
<dbReference type="STRING" id="926562.Oweho_1611"/>
<keyword evidence="3" id="KW-0732">Signal</keyword>
<feature type="signal peptide" evidence="3">
    <location>
        <begin position="1"/>
        <end position="18"/>
    </location>
</feature>
<keyword evidence="5" id="KW-1185">Reference proteome</keyword>
<dbReference type="PANTHER" id="PTHR40841:SF2">
    <property type="entry name" value="SIDEROPHORE-DEGRADING ESTERASE (EUROFUNG)"/>
    <property type="match status" value="1"/>
</dbReference>
<dbReference type="InterPro" id="IPR000801">
    <property type="entry name" value="Esterase-like"/>
</dbReference>
<dbReference type="RefSeq" id="WP_014201956.1">
    <property type="nucleotide sequence ID" value="NC_016599.1"/>
</dbReference>
<protein>
    <submittedName>
        <fullName evidence="4">Putative hydrolase of alpha/beta superfamily</fullName>
    </submittedName>
</protein>
<dbReference type="Proteomes" id="UP000005631">
    <property type="component" value="Chromosome"/>
</dbReference>
<sequence>MKYLFSFAFFISAIASYACSCANPGKMDNKQYEHYDFIATGVIDGIEEDDEVKMVFFNASHFYKSGAELNDIVFTTALSSAACGISPNVGEEWLIYATRHADGLHVSLCSRSIVMKAEGMSGMPDRAQEDLLFLENKEQENEKYVIGNIETIQSEALGESRTLNIYLPEGYSADSTYPVIYLLDGSAHEDFLHVAGLLQFCNYPWHKFMPKCILVEIENVDRKRDFTYPSSDEDYKKKYPTTGSSAAFMQFIETELQPYIAANYPANGTDMLIGQSLGGLFATEVLYKKPELFNHYFIVSPSLWYDNFSLLEQEPAFAADNFDKEISVYVAVGNEGRVMKAVAKKLYKEVKSANKVKSQFQFFKDEDHASILHEGLYRGFKGFNARIAE</sequence>
<dbReference type="PATRIC" id="fig|926562.3.peg.1612"/>
<keyword evidence="2 4" id="KW-0378">Hydrolase</keyword>
<dbReference type="Pfam" id="PF00756">
    <property type="entry name" value="Esterase"/>
    <property type="match status" value="1"/>
</dbReference>
<dbReference type="SUPFAM" id="SSF53474">
    <property type="entry name" value="alpha/beta-Hydrolases"/>
    <property type="match status" value="1"/>
</dbReference>
<dbReference type="InterPro" id="IPR029058">
    <property type="entry name" value="AB_hydrolase_fold"/>
</dbReference>
<organism evidence="4 5">
    <name type="scientific">Owenweeksia hongkongensis (strain DSM 17368 / CIP 108786 / JCM 12287 / NRRL B-23963 / UST20020801)</name>
    <dbReference type="NCBI Taxonomy" id="926562"/>
    <lineage>
        <taxon>Bacteria</taxon>
        <taxon>Pseudomonadati</taxon>
        <taxon>Bacteroidota</taxon>
        <taxon>Flavobacteriia</taxon>
        <taxon>Flavobacteriales</taxon>
        <taxon>Owenweeksiaceae</taxon>
        <taxon>Owenweeksia</taxon>
    </lineage>
</organism>
<dbReference type="SUPFAM" id="SSF50242">
    <property type="entry name" value="TIMP-like"/>
    <property type="match status" value="1"/>
</dbReference>
<evidence type="ECO:0000256" key="3">
    <source>
        <dbReference type="SAM" id="SignalP"/>
    </source>
</evidence>
<dbReference type="PANTHER" id="PTHR40841">
    <property type="entry name" value="SIDEROPHORE TRIACETYLFUSARININE C ESTERASE"/>
    <property type="match status" value="1"/>
</dbReference>
<evidence type="ECO:0000313" key="4">
    <source>
        <dbReference type="EMBL" id="AEV32600.1"/>
    </source>
</evidence>
<dbReference type="AlphaFoldDB" id="G8QZH2"/>
<feature type="chain" id="PRO_5003515395" evidence="3">
    <location>
        <begin position="19"/>
        <end position="389"/>
    </location>
</feature>
<dbReference type="HOGENOM" id="CLU_709487_0_0_10"/>
<dbReference type="PROSITE" id="PS51257">
    <property type="entry name" value="PROKAR_LIPOPROTEIN"/>
    <property type="match status" value="1"/>
</dbReference>
<dbReference type="EMBL" id="CP003156">
    <property type="protein sequence ID" value="AEV32600.1"/>
    <property type="molecule type" value="Genomic_DNA"/>
</dbReference>
<dbReference type="Gene3D" id="3.40.50.1820">
    <property type="entry name" value="alpha/beta hydrolase"/>
    <property type="match status" value="1"/>
</dbReference>
<evidence type="ECO:0000256" key="2">
    <source>
        <dbReference type="ARBA" id="ARBA00022801"/>
    </source>
</evidence>
<dbReference type="InterPro" id="IPR052558">
    <property type="entry name" value="Siderophore_Hydrolase_D"/>
</dbReference>
<dbReference type="KEGG" id="oho:Oweho_1611"/>
<reference evidence="4 5" key="1">
    <citation type="journal article" date="2012" name="Stand. Genomic Sci.">
        <title>Genome sequence of the orange-pigmented seawater bacterium Owenweeksia hongkongensis type strain (UST20020801(T)).</title>
        <authorList>
            <person name="Riedel T."/>
            <person name="Held B."/>
            <person name="Nolan M."/>
            <person name="Lucas S."/>
            <person name="Lapidus A."/>
            <person name="Tice H."/>
            <person name="Del Rio T.G."/>
            <person name="Cheng J.F."/>
            <person name="Han C."/>
            <person name="Tapia R."/>
            <person name="Goodwin L.A."/>
            <person name="Pitluck S."/>
            <person name="Liolios K."/>
            <person name="Mavromatis K."/>
            <person name="Pagani I."/>
            <person name="Ivanova N."/>
            <person name="Mikhailova N."/>
            <person name="Pati A."/>
            <person name="Chen A."/>
            <person name="Palaniappan K."/>
            <person name="Rohde M."/>
            <person name="Tindall B.J."/>
            <person name="Detter J.C."/>
            <person name="Goker M."/>
            <person name="Woyke T."/>
            <person name="Bristow J."/>
            <person name="Eisen J.A."/>
            <person name="Markowitz V."/>
            <person name="Hugenholtz P."/>
            <person name="Klenk H.P."/>
            <person name="Kyrpides N.C."/>
        </authorList>
    </citation>
    <scope>NUCLEOTIDE SEQUENCE</scope>
    <source>
        <strain evidence="5">DSM 17368 / JCM 12287 / NRRL B-23963</strain>
    </source>
</reference>
<gene>
    <name evidence="4" type="ordered locus">Oweho_1611</name>
</gene>
<name>G8QZH2_OWEHD</name>
<proteinExistence type="inferred from homology"/>
<accession>G8QZH2</accession>
<dbReference type="GO" id="GO:0016788">
    <property type="term" value="F:hydrolase activity, acting on ester bonds"/>
    <property type="evidence" value="ECO:0007669"/>
    <property type="project" value="TreeGrafter"/>
</dbReference>